<feature type="region of interest" description="Disordered" evidence="1">
    <location>
        <begin position="42"/>
        <end position="90"/>
    </location>
</feature>
<accession>A0A1W5D9T6</accession>
<protein>
    <submittedName>
        <fullName evidence="2">Succinyl-CoA synthetase-like</fullName>
    </submittedName>
</protein>
<evidence type="ECO:0000256" key="1">
    <source>
        <dbReference type="SAM" id="MobiDB-lite"/>
    </source>
</evidence>
<sequence>MQALSAPGEGDALSKIKALEDAGVVMTDHPAKFGDGMKKLLGSAASRKPSAGTAANQRRSMHTFRGRPELNHNNQLHGPRNVVSTSSNHKPSICLKTRVYG</sequence>
<dbReference type="Proteomes" id="UP000192927">
    <property type="component" value="Unassembled WGS sequence"/>
</dbReference>
<evidence type="ECO:0000313" key="3">
    <source>
        <dbReference type="Proteomes" id="UP000192927"/>
    </source>
</evidence>
<reference evidence="3" key="1">
    <citation type="submission" date="2017-03" db="EMBL/GenBank/DDBJ databases">
        <authorList>
            <person name="Sharma R."/>
            <person name="Thines M."/>
        </authorList>
    </citation>
    <scope>NUCLEOTIDE SEQUENCE [LARGE SCALE GENOMIC DNA]</scope>
</reference>
<proteinExistence type="predicted"/>
<dbReference type="EMBL" id="FWEW01003589">
    <property type="protein sequence ID" value="SLM39894.1"/>
    <property type="molecule type" value="Genomic_DNA"/>
</dbReference>
<dbReference type="Gene3D" id="3.40.50.261">
    <property type="entry name" value="Succinyl-CoA synthetase domains"/>
    <property type="match status" value="1"/>
</dbReference>
<dbReference type="AlphaFoldDB" id="A0A1W5D9T6"/>
<feature type="compositionally biased region" description="Polar residues" evidence="1">
    <location>
        <begin position="71"/>
        <end position="90"/>
    </location>
</feature>
<evidence type="ECO:0000313" key="2">
    <source>
        <dbReference type="EMBL" id="SLM39894.1"/>
    </source>
</evidence>
<keyword evidence="3" id="KW-1185">Reference proteome</keyword>
<dbReference type="InterPro" id="IPR016102">
    <property type="entry name" value="Succinyl-CoA_synth-like"/>
</dbReference>
<name>A0A1W5D9T6_9LECA</name>
<organism evidence="2 3">
    <name type="scientific">Lasallia pustulata</name>
    <dbReference type="NCBI Taxonomy" id="136370"/>
    <lineage>
        <taxon>Eukaryota</taxon>
        <taxon>Fungi</taxon>
        <taxon>Dikarya</taxon>
        <taxon>Ascomycota</taxon>
        <taxon>Pezizomycotina</taxon>
        <taxon>Lecanoromycetes</taxon>
        <taxon>OSLEUM clade</taxon>
        <taxon>Umbilicariomycetidae</taxon>
        <taxon>Umbilicariales</taxon>
        <taxon>Umbilicariaceae</taxon>
        <taxon>Lasallia</taxon>
    </lineage>
</organism>